<evidence type="ECO:0000256" key="1">
    <source>
        <dbReference type="ARBA" id="ARBA00005340"/>
    </source>
</evidence>
<dbReference type="GO" id="GO:0006284">
    <property type="term" value="P:base-excision repair"/>
    <property type="evidence" value="ECO:0007669"/>
    <property type="project" value="TreeGrafter"/>
</dbReference>
<feature type="binding site" evidence="7">
    <location>
        <position position="226"/>
    </location>
    <ligand>
        <name>Zn(2+)</name>
        <dbReference type="ChEBI" id="CHEBI:29105"/>
        <label>3</label>
    </ligand>
</feature>
<evidence type="ECO:0000256" key="7">
    <source>
        <dbReference type="HAMAP-Rule" id="MF_00152"/>
    </source>
</evidence>
<dbReference type="Pfam" id="PF01261">
    <property type="entry name" value="AP_endonuc_2"/>
    <property type="match status" value="1"/>
</dbReference>
<accession>A0A6N3A9L9</accession>
<protein>
    <recommendedName>
        <fullName evidence="7">Probable endonuclease 4</fullName>
        <ecNumber evidence="7">3.1.21.2</ecNumber>
    </recommendedName>
    <alternativeName>
        <fullName evidence="7">Endodeoxyribonuclease IV</fullName>
    </alternativeName>
    <alternativeName>
        <fullName evidence="7">Endonuclease IV</fullName>
    </alternativeName>
</protein>
<keyword evidence="7" id="KW-0540">Nuclease</keyword>
<dbReference type="InterPro" id="IPR036237">
    <property type="entry name" value="Xyl_isomerase-like_sf"/>
</dbReference>
<dbReference type="NCBIfam" id="TIGR00587">
    <property type="entry name" value="nfo"/>
    <property type="match status" value="1"/>
</dbReference>
<feature type="binding site" evidence="7">
    <location>
        <position position="142"/>
    </location>
    <ligand>
        <name>Zn(2+)</name>
        <dbReference type="ChEBI" id="CHEBI:29105"/>
        <label>1</label>
    </ligand>
</feature>
<dbReference type="GO" id="GO:0008081">
    <property type="term" value="F:phosphoric diester hydrolase activity"/>
    <property type="evidence" value="ECO:0007669"/>
    <property type="project" value="TreeGrafter"/>
</dbReference>
<evidence type="ECO:0000256" key="5">
    <source>
        <dbReference type="ARBA" id="ARBA00022833"/>
    </source>
</evidence>
<dbReference type="GO" id="GO:0003906">
    <property type="term" value="F:DNA-(apurinic or apyrimidinic site) endonuclease activity"/>
    <property type="evidence" value="ECO:0007669"/>
    <property type="project" value="TreeGrafter"/>
</dbReference>
<feature type="binding site" evidence="7">
    <location>
        <position position="179"/>
    </location>
    <ligand>
        <name>Zn(2+)</name>
        <dbReference type="ChEBI" id="CHEBI:29105"/>
        <label>3</label>
    </ligand>
</feature>
<feature type="binding site" evidence="7">
    <location>
        <position position="256"/>
    </location>
    <ligand>
        <name>Zn(2+)</name>
        <dbReference type="ChEBI" id="CHEBI:29105"/>
        <label>2</label>
    </ligand>
</feature>
<feature type="binding site" evidence="7">
    <location>
        <position position="142"/>
    </location>
    <ligand>
        <name>Zn(2+)</name>
        <dbReference type="ChEBI" id="CHEBI:29105"/>
        <label>2</label>
    </ligand>
</feature>
<comment type="cofactor">
    <cofactor evidence="7">
        <name>Zn(2+)</name>
        <dbReference type="ChEBI" id="CHEBI:29105"/>
    </cofactor>
    <text evidence="7">Binds 3 Zn(2+) ions.</text>
</comment>
<dbReference type="GO" id="GO:0003677">
    <property type="term" value="F:DNA binding"/>
    <property type="evidence" value="ECO:0007669"/>
    <property type="project" value="InterPro"/>
</dbReference>
<dbReference type="CDD" id="cd00019">
    <property type="entry name" value="AP2Ec"/>
    <property type="match status" value="1"/>
</dbReference>
<dbReference type="GO" id="GO:0008833">
    <property type="term" value="F:deoxyribonuclease IV (phage-T4-induced) activity"/>
    <property type="evidence" value="ECO:0007669"/>
    <property type="project" value="UniProtKB-UniRule"/>
</dbReference>
<evidence type="ECO:0000313" key="9">
    <source>
        <dbReference type="EMBL" id="VYT89025.1"/>
    </source>
</evidence>
<dbReference type="InterPro" id="IPR013022">
    <property type="entry name" value="Xyl_isomerase-like_TIM-brl"/>
</dbReference>
<feature type="binding site" evidence="7">
    <location>
        <position position="211"/>
    </location>
    <ligand>
        <name>Zn(2+)</name>
        <dbReference type="ChEBI" id="CHEBI:29105"/>
        <label>2</label>
    </ligand>
</feature>
<evidence type="ECO:0000256" key="2">
    <source>
        <dbReference type="ARBA" id="ARBA00022723"/>
    </source>
</evidence>
<comment type="catalytic activity">
    <reaction evidence="7">
        <text>Endonucleolytic cleavage to 5'-phosphooligonucleotide end-products.</text>
        <dbReference type="EC" id="3.1.21.2"/>
    </reaction>
</comment>
<dbReference type="PANTHER" id="PTHR21445:SF0">
    <property type="entry name" value="APURINIC-APYRIMIDINIC ENDONUCLEASE"/>
    <property type="match status" value="1"/>
</dbReference>
<dbReference type="HAMAP" id="MF_00152">
    <property type="entry name" value="Nfo"/>
    <property type="match status" value="1"/>
</dbReference>
<evidence type="ECO:0000256" key="4">
    <source>
        <dbReference type="ARBA" id="ARBA00022801"/>
    </source>
</evidence>
<organism evidence="9">
    <name type="scientific">Clostridium tertium</name>
    <dbReference type="NCBI Taxonomy" id="1559"/>
    <lineage>
        <taxon>Bacteria</taxon>
        <taxon>Bacillati</taxon>
        <taxon>Bacillota</taxon>
        <taxon>Clostridia</taxon>
        <taxon>Eubacteriales</taxon>
        <taxon>Clostridiaceae</taxon>
        <taxon>Clostridium</taxon>
    </lineage>
</organism>
<feature type="binding site" evidence="7">
    <location>
        <position position="224"/>
    </location>
    <ligand>
        <name>Zn(2+)</name>
        <dbReference type="ChEBI" id="CHEBI:29105"/>
        <label>3</label>
    </ligand>
</feature>
<dbReference type="InterPro" id="IPR001719">
    <property type="entry name" value="AP_endonuc_2"/>
</dbReference>
<feature type="binding site" evidence="7">
    <location>
        <position position="67"/>
    </location>
    <ligand>
        <name>Zn(2+)</name>
        <dbReference type="ChEBI" id="CHEBI:29105"/>
        <label>1</label>
    </ligand>
</feature>
<keyword evidence="7 9" id="KW-0255">Endonuclease</keyword>
<feature type="binding site" evidence="7">
    <location>
        <position position="107"/>
    </location>
    <ligand>
        <name>Zn(2+)</name>
        <dbReference type="ChEBI" id="CHEBI:29105"/>
        <label>1</label>
    </ligand>
</feature>
<evidence type="ECO:0000256" key="6">
    <source>
        <dbReference type="ARBA" id="ARBA00023204"/>
    </source>
</evidence>
<dbReference type="PROSITE" id="PS51432">
    <property type="entry name" value="AP_NUCLEASE_F2_4"/>
    <property type="match status" value="1"/>
</dbReference>
<sequence>MLNIGCHLSTTKGFENMGKEALEIGANTFQFFTRNPRGGKAKDIDMKDMEGLLKIARENNFATILAHAPYTLNACSADERTREFAREMMEDDLNRMELMPNNLYNFHPGSHVKQGVEVGINYIVELLNNVLREDQTTTVLLETMAGKGSEVGRTFEEIAEIISRVELKDKMGVCLDTCHVYDAGYDIVNNLDGVLEEFDRVIGLDRLKAIHLNDSKNPFKSHKDRHEKIGEGFVGLDAITNIINHPKLKHLPFFLETPNELDGYAKEIELLRSRYQE</sequence>
<dbReference type="SMART" id="SM00518">
    <property type="entry name" value="AP2Ec"/>
    <property type="match status" value="1"/>
</dbReference>
<comment type="function">
    <text evidence="7">Endonuclease IV plays a role in DNA repair. It cleaves phosphodiester bonds at apurinic or apyrimidinic (AP) sites, generating a 3'-hydroxyl group and a 5'-terminal sugar phosphate.</text>
</comment>
<dbReference type="PANTHER" id="PTHR21445">
    <property type="entry name" value="ENDONUCLEASE IV ENDODEOXYRIBONUCLEASE IV"/>
    <property type="match status" value="1"/>
</dbReference>
<comment type="similarity">
    <text evidence="1 7">Belongs to the AP endonuclease 2 family.</text>
</comment>
<dbReference type="InterPro" id="IPR018246">
    <property type="entry name" value="AP_endonuc_F2_Zn_BS"/>
</dbReference>
<evidence type="ECO:0000256" key="3">
    <source>
        <dbReference type="ARBA" id="ARBA00022763"/>
    </source>
</evidence>
<reference evidence="9" key="1">
    <citation type="submission" date="2019-11" db="EMBL/GenBank/DDBJ databases">
        <authorList>
            <person name="Feng L."/>
        </authorList>
    </citation>
    <scope>NUCLEOTIDE SEQUENCE</scope>
    <source>
        <strain evidence="9">CTertiumLFYP3</strain>
    </source>
</reference>
<dbReference type="Gene3D" id="3.20.20.150">
    <property type="entry name" value="Divalent-metal-dependent TIM barrel enzymes"/>
    <property type="match status" value="1"/>
</dbReference>
<dbReference type="RefSeq" id="WP_156625450.1">
    <property type="nucleotide sequence ID" value="NZ_CACRTO010000008.1"/>
</dbReference>
<keyword evidence="5 7" id="KW-0862">Zinc</keyword>
<feature type="domain" description="Xylose isomerase-like TIM barrel" evidence="8">
    <location>
        <begin position="20"/>
        <end position="273"/>
    </location>
</feature>
<gene>
    <name evidence="7 9" type="primary">nfo</name>
    <name evidence="9" type="ORF">CTLFYP3_00931</name>
</gene>
<dbReference type="AlphaFoldDB" id="A0A6N3A9L9"/>
<keyword evidence="4 7" id="KW-0378">Hydrolase</keyword>
<dbReference type="EMBL" id="CACRTO010000008">
    <property type="protein sequence ID" value="VYT89025.1"/>
    <property type="molecule type" value="Genomic_DNA"/>
</dbReference>
<proteinExistence type="inferred from homology"/>
<dbReference type="EC" id="3.1.21.2" evidence="7"/>
<dbReference type="FunFam" id="3.20.20.150:FF:000001">
    <property type="entry name" value="Probable endonuclease 4"/>
    <property type="match status" value="1"/>
</dbReference>
<keyword evidence="3 7" id="KW-0227">DNA damage</keyword>
<dbReference type="GO" id="GO:0008270">
    <property type="term" value="F:zinc ion binding"/>
    <property type="evidence" value="ECO:0007669"/>
    <property type="project" value="UniProtKB-UniRule"/>
</dbReference>
<evidence type="ECO:0000259" key="8">
    <source>
        <dbReference type="Pfam" id="PF01261"/>
    </source>
</evidence>
<keyword evidence="2 7" id="KW-0479">Metal-binding</keyword>
<keyword evidence="6 7" id="KW-0234">DNA repair</keyword>
<feature type="binding site" evidence="7">
    <location>
        <position position="176"/>
    </location>
    <ligand>
        <name>Zn(2+)</name>
        <dbReference type="ChEBI" id="CHEBI:29105"/>
        <label>2</label>
    </ligand>
</feature>
<name>A0A6N3A9L9_9CLOT</name>
<dbReference type="PROSITE" id="PS00730">
    <property type="entry name" value="AP_NUCLEASE_F2_2"/>
    <property type="match status" value="1"/>
</dbReference>
<dbReference type="SUPFAM" id="SSF51658">
    <property type="entry name" value="Xylose isomerase-like"/>
    <property type="match status" value="1"/>
</dbReference>